<dbReference type="PANTHER" id="PTHR22957">
    <property type="entry name" value="TBC1 DOMAIN FAMILY MEMBER GTPASE-ACTIVATING PROTEIN"/>
    <property type="match status" value="1"/>
</dbReference>
<sequence>MEKFITHPPLLVHSSLSQLRYLILSEGIPLPQEVEEKSTKNVQRVRCYVWSILSRTSMERCTHHYLSLLQLGPPPQPILQKIKNDTSRTLQTDGKFRTVVTEEALIRCLSCFAWETEKRDYNDKYIVQNEVEVSTYVQGMNVLLAPLLYSCPSESMAFQLFTTLCYRIIPTYLTRSLVGAQNGSKLLDMCLRIIDPKLSKYLADNLLTAEIYGMPSILTLSSCNKPLDQVCKLWDFMFAYGFHMNVLFVVAQLVTIRNKIFQSESPMNLLRQLPDFDADEIIRLGVGFIAKIPTDLYDLLIKHMTEPDITIIE</sequence>
<accession>A0ABR4NVL5</accession>
<dbReference type="Gene3D" id="1.10.472.80">
    <property type="entry name" value="Ypt/Rab-GAP domain of gyp1p, domain 3"/>
    <property type="match status" value="1"/>
</dbReference>
<gene>
    <name evidence="2" type="ORF">RNJ44_04690</name>
</gene>
<dbReference type="Gene3D" id="1.10.8.270">
    <property type="entry name" value="putative rabgap domain of human tbc1 domain family member 14 like domains"/>
    <property type="match status" value="1"/>
</dbReference>
<dbReference type="PANTHER" id="PTHR22957:SF263">
    <property type="entry name" value="MITOTIC CHECK POINT PROTEIN BUB2"/>
    <property type="match status" value="1"/>
</dbReference>
<protein>
    <submittedName>
        <fullName evidence="2">Anaphase-promoting complex subunit CDC16</fullName>
    </submittedName>
</protein>
<evidence type="ECO:0000313" key="2">
    <source>
        <dbReference type="EMBL" id="KAL3232774.1"/>
    </source>
</evidence>
<organism evidence="2 3">
    <name type="scientific">Nakaseomyces bracarensis</name>
    <dbReference type="NCBI Taxonomy" id="273131"/>
    <lineage>
        <taxon>Eukaryota</taxon>
        <taxon>Fungi</taxon>
        <taxon>Dikarya</taxon>
        <taxon>Ascomycota</taxon>
        <taxon>Saccharomycotina</taxon>
        <taxon>Saccharomycetes</taxon>
        <taxon>Saccharomycetales</taxon>
        <taxon>Saccharomycetaceae</taxon>
        <taxon>Nakaseomyces</taxon>
    </lineage>
</organism>
<dbReference type="SMART" id="SM00164">
    <property type="entry name" value="TBC"/>
    <property type="match status" value="1"/>
</dbReference>
<reference evidence="2 3" key="1">
    <citation type="submission" date="2024-05" db="EMBL/GenBank/DDBJ databases">
        <title>Long read based assembly of the Candida bracarensis genome reveals expanded adhesin content.</title>
        <authorList>
            <person name="Marcet-Houben M."/>
            <person name="Ksiezopolska E."/>
            <person name="Gabaldon T."/>
        </authorList>
    </citation>
    <scope>NUCLEOTIDE SEQUENCE [LARGE SCALE GENOMIC DNA]</scope>
    <source>
        <strain evidence="2 3">CBM6</strain>
    </source>
</reference>
<name>A0ABR4NVL5_9SACH</name>
<keyword evidence="3" id="KW-1185">Reference proteome</keyword>
<dbReference type="InterPro" id="IPR035969">
    <property type="entry name" value="Rab-GAP_TBC_sf"/>
</dbReference>
<feature type="domain" description="Rab-GAP TBC" evidence="1">
    <location>
        <begin position="40"/>
        <end position="241"/>
    </location>
</feature>
<comment type="caution">
    <text evidence="2">The sequence shown here is derived from an EMBL/GenBank/DDBJ whole genome shotgun (WGS) entry which is preliminary data.</text>
</comment>
<dbReference type="Pfam" id="PF00566">
    <property type="entry name" value="RabGAP-TBC"/>
    <property type="match status" value="1"/>
</dbReference>
<dbReference type="SUPFAM" id="SSF47923">
    <property type="entry name" value="Ypt/Rab-GAP domain of gyp1p"/>
    <property type="match status" value="2"/>
</dbReference>
<evidence type="ECO:0000259" key="1">
    <source>
        <dbReference type="PROSITE" id="PS50086"/>
    </source>
</evidence>
<dbReference type="Proteomes" id="UP001623330">
    <property type="component" value="Unassembled WGS sequence"/>
</dbReference>
<evidence type="ECO:0000313" key="3">
    <source>
        <dbReference type="Proteomes" id="UP001623330"/>
    </source>
</evidence>
<dbReference type="EMBL" id="JBEVYD010000005">
    <property type="protein sequence ID" value="KAL3232774.1"/>
    <property type="molecule type" value="Genomic_DNA"/>
</dbReference>
<dbReference type="InterPro" id="IPR000195">
    <property type="entry name" value="Rab-GAP-TBC_dom"/>
</dbReference>
<proteinExistence type="predicted"/>
<dbReference type="PROSITE" id="PS50086">
    <property type="entry name" value="TBC_RABGAP"/>
    <property type="match status" value="1"/>
</dbReference>